<comment type="caution">
    <text evidence="1">The sequence shown here is derived from an EMBL/GenBank/DDBJ whole genome shotgun (WGS) entry which is preliminary data.</text>
</comment>
<reference evidence="1 2" key="1">
    <citation type="submission" date="2019-03" db="EMBL/GenBank/DDBJ databases">
        <title>Genomic Encyclopedia of Type Strains, Phase IV (KMG-IV): sequencing the most valuable type-strain genomes for metagenomic binning, comparative biology and taxonomic classification.</title>
        <authorList>
            <person name="Goeker M."/>
        </authorList>
    </citation>
    <scope>NUCLEOTIDE SEQUENCE [LARGE SCALE GENOMIC DNA]</scope>
    <source>
        <strain evidence="1 2">DSM 18063</strain>
    </source>
</reference>
<dbReference type="EMBL" id="SLXP01000009">
    <property type="protein sequence ID" value="TCP40022.1"/>
    <property type="molecule type" value="Genomic_DNA"/>
</dbReference>
<gene>
    <name evidence="1" type="ORF">EV662_109148</name>
</gene>
<organism evidence="1 2">
    <name type="scientific">Rhodovulum marinum</name>
    <dbReference type="NCBI Taxonomy" id="320662"/>
    <lineage>
        <taxon>Bacteria</taxon>
        <taxon>Pseudomonadati</taxon>
        <taxon>Pseudomonadota</taxon>
        <taxon>Alphaproteobacteria</taxon>
        <taxon>Rhodobacterales</taxon>
        <taxon>Paracoccaceae</taxon>
        <taxon>Rhodovulum</taxon>
    </lineage>
</organism>
<evidence type="ECO:0000313" key="2">
    <source>
        <dbReference type="Proteomes" id="UP000294835"/>
    </source>
</evidence>
<keyword evidence="2" id="KW-1185">Reference proteome</keyword>
<dbReference type="AlphaFoldDB" id="A0A4R2PVC5"/>
<sequence>MAEAAQKPEARARGARMLRTALGPDIAGFLEDPMTVEVMLNPDGRPWIDRLSEGLSDTGATLSFADGERNVRLVAHHIGAELQIAPVGRPDPGRNRGISCARAGCAHGKTALRSGPAIKRAGIRRDIRRQCCGPEGPLSNRPARCVISGLRAVRP</sequence>
<dbReference type="Proteomes" id="UP000294835">
    <property type="component" value="Unassembled WGS sequence"/>
</dbReference>
<name>A0A4R2PVC5_9RHOB</name>
<proteinExistence type="predicted"/>
<protein>
    <submittedName>
        <fullName evidence="1">Uncharacterized protein</fullName>
    </submittedName>
</protein>
<evidence type="ECO:0000313" key="1">
    <source>
        <dbReference type="EMBL" id="TCP40022.1"/>
    </source>
</evidence>
<accession>A0A4R2PVC5</accession>